<evidence type="ECO:0000256" key="1">
    <source>
        <dbReference type="SAM" id="Phobius"/>
    </source>
</evidence>
<sequence>MTWHSFFNFSTLEHRHLLGAYATVLIIQGGYFLWVAKEWLRTKNPRD</sequence>
<dbReference type="EMBL" id="CP121195">
    <property type="protein sequence ID" value="XBH12548.1"/>
    <property type="molecule type" value="Genomic_DNA"/>
</dbReference>
<protein>
    <submittedName>
        <fullName evidence="2">Uncharacterized protein</fullName>
    </submittedName>
</protein>
<evidence type="ECO:0000313" key="2">
    <source>
        <dbReference type="EMBL" id="XBH09260.1"/>
    </source>
</evidence>
<accession>A0AAU7D456</accession>
<keyword evidence="1" id="KW-0812">Transmembrane</keyword>
<keyword evidence="1" id="KW-1133">Transmembrane helix</keyword>
<dbReference type="EMBL" id="CP121194">
    <property type="protein sequence ID" value="XBH09260.1"/>
    <property type="molecule type" value="Genomic_DNA"/>
</dbReference>
<organism evidence="2">
    <name type="scientific">Edaphobacter paludis</name>
    <dbReference type="NCBI Taxonomy" id="3035702"/>
    <lineage>
        <taxon>Bacteria</taxon>
        <taxon>Pseudomonadati</taxon>
        <taxon>Acidobacteriota</taxon>
        <taxon>Terriglobia</taxon>
        <taxon>Terriglobales</taxon>
        <taxon>Acidobacteriaceae</taxon>
        <taxon>Edaphobacter</taxon>
    </lineage>
</organism>
<dbReference type="KEGG" id="epl:P4G45_12295"/>
<accession>A0AAU7CWG3</accession>
<evidence type="ECO:0000313" key="3">
    <source>
        <dbReference type="EMBL" id="XBH12548.1"/>
    </source>
</evidence>
<reference evidence="2" key="1">
    <citation type="submission" date="2023-03" db="EMBL/GenBank/DDBJ databases">
        <title>Edaphobacter sp.</title>
        <authorList>
            <person name="Huber K.J."/>
            <person name="Papendorf J."/>
            <person name="Pilke C."/>
            <person name="Bunk B."/>
            <person name="Sproeer C."/>
            <person name="Pester M."/>
        </authorList>
    </citation>
    <scope>NUCLEOTIDE SEQUENCE</scope>
    <source>
        <strain evidence="2">DSM 109919</strain>
        <strain evidence="3">DSM 109920</strain>
    </source>
</reference>
<keyword evidence="1" id="KW-0472">Membrane</keyword>
<dbReference type="RefSeq" id="WP_348266772.1">
    <property type="nucleotide sequence ID" value="NZ_CP121194.1"/>
</dbReference>
<feature type="transmembrane region" description="Helical" evidence="1">
    <location>
        <begin position="16"/>
        <end position="36"/>
    </location>
</feature>
<name>A0AAU7CWG3_9BACT</name>
<gene>
    <name evidence="2" type="ORF">P4G45_12295</name>
    <name evidence="3" type="ORF">P8936_12710</name>
</gene>
<dbReference type="AlphaFoldDB" id="A0AAU7CWG3"/>
<proteinExistence type="predicted"/>